<accession>A0A915L9F5</accession>
<proteinExistence type="predicted"/>
<organism evidence="1 2">
    <name type="scientific">Romanomermis culicivorax</name>
    <name type="common">Nematode worm</name>
    <dbReference type="NCBI Taxonomy" id="13658"/>
    <lineage>
        <taxon>Eukaryota</taxon>
        <taxon>Metazoa</taxon>
        <taxon>Ecdysozoa</taxon>
        <taxon>Nematoda</taxon>
        <taxon>Enoplea</taxon>
        <taxon>Dorylaimia</taxon>
        <taxon>Mermithida</taxon>
        <taxon>Mermithoidea</taxon>
        <taxon>Mermithidae</taxon>
        <taxon>Romanomermis</taxon>
    </lineage>
</organism>
<reference evidence="2" key="1">
    <citation type="submission" date="2022-11" db="UniProtKB">
        <authorList>
            <consortium name="WormBaseParasite"/>
        </authorList>
    </citation>
    <scope>IDENTIFICATION</scope>
</reference>
<evidence type="ECO:0000313" key="1">
    <source>
        <dbReference type="Proteomes" id="UP000887565"/>
    </source>
</evidence>
<dbReference type="WBParaSite" id="nRc.2.0.1.t47684-RA">
    <property type="protein sequence ID" value="nRc.2.0.1.t47684-RA"/>
    <property type="gene ID" value="nRc.2.0.1.g47684"/>
</dbReference>
<dbReference type="Proteomes" id="UP000887565">
    <property type="component" value="Unplaced"/>
</dbReference>
<sequence>MLNKTTAKISAVKPIPLNGCQLISELTLMILMANAIGDQAVERRPKEVRIIPMAQGAIFMKNTYPIYANTNFLLPWEQHIHYDAAPASYVTTPTDSSRASSQSLELSLALPALPSSSTITATALDM</sequence>
<name>A0A915L9F5_ROMCU</name>
<dbReference type="AlphaFoldDB" id="A0A915L9F5"/>
<evidence type="ECO:0000313" key="2">
    <source>
        <dbReference type="WBParaSite" id="nRc.2.0.1.t47684-RA"/>
    </source>
</evidence>
<keyword evidence="1" id="KW-1185">Reference proteome</keyword>
<protein>
    <submittedName>
        <fullName evidence="2">Uncharacterized protein</fullName>
    </submittedName>
</protein>